<keyword evidence="4" id="KW-1185">Reference proteome</keyword>
<evidence type="ECO:0000313" key="3">
    <source>
        <dbReference type="EMBL" id="SDT29972.1"/>
    </source>
</evidence>
<reference evidence="3 4" key="1">
    <citation type="submission" date="2016-10" db="EMBL/GenBank/DDBJ databases">
        <authorList>
            <person name="de Groot N.N."/>
        </authorList>
    </citation>
    <scope>NUCLEOTIDE SEQUENCE [LARGE SCALE GENOMIC DNA]</scope>
    <source>
        <strain evidence="3 4">DSM 21800</strain>
    </source>
</reference>
<protein>
    <submittedName>
        <fullName evidence="3">Uncharacterized conserved protein, DUF305 family</fullName>
    </submittedName>
</protein>
<dbReference type="InterPro" id="IPR012347">
    <property type="entry name" value="Ferritin-like"/>
</dbReference>
<dbReference type="Gene3D" id="1.20.1260.10">
    <property type="match status" value="1"/>
</dbReference>
<name>A0A1H1Z8Y6_9ACTN</name>
<dbReference type="AlphaFoldDB" id="A0A1H1Z8Y6"/>
<feature type="region of interest" description="Disordered" evidence="1">
    <location>
        <begin position="39"/>
        <end position="59"/>
    </location>
</feature>
<dbReference type="InterPro" id="IPR005183">
    <property type="entry name" value="DUF305_CopM-like"/>
</dbReference>
<evidence type="ECO:0000259" key="2">
    <source>
        <dbReference type="Pfam" id="PF03713"/>
    </source>
</evidence>
<dbReference type="Pfam" id="PF03713">
    <property type="entry name" value="DUF305"/>
    <property type="match status" value="1"/>
</dbReference>
<accession>A0A1H1Z8Y6</accession>
<feature type="domain" description="DUF305" evidence="2">
    <location>
        <begin position="66"/>
        <end position="209"/>
    </location>
</feature>
<dbReference type="STRING" id="630515.SAMN04489812_5054"/>
<dbReference type="Proteomes" id="UP000199103">
    <property type="component" value="Chromosome I"/>
</dbReference>
<sequence>MFPGNESETQMHPVVTIKRALLPSIMAATLAVTGCSTTDGGPDAGPAGSSTSPSASATTASHNAADVMFAQMMIPHHRQAVEMSDLLLDKDISDPRVEKLARQIKAAQLPEIDTMTGWLTDFGVSRTPPAGHDHGDMGMMDEAAMEELRSASGDRATTLYLSGMIEHHRGAVTMAQEERDGGRYPAARKLARTIITSQRQEIATMQRILDEK</sequence>
<gene>
    <name evidence="3" type="ORF">SAMN04489812_5054</name>
</gene>
<evidence type="ECO:0000313" key="4">
    <source>
        <dbReference type="Proteomes" id="UP000199103"/>
    </source>
</evidence>
<organism evidence="3 4">
    <name type="scientific">Microlunatus soli</name>
    <dbReference type="NCBI Taxonomy" id="630515"/>
    <lineage>
        <taxon>Bacteria</taxon>
        <taxon>Bacillati</taxon>
        <taxon>Actinomycetota</taxon>
        <taxon>Actinomycetes</taxon>
        <taxon>Propionibacteriales</taxon>
        <taxon>Propionibacteriaceae</taxon>
        <taxon>Microlunatus</taxon>
    </lineage>
</organism>
<dbReference type="PANTHER" id="PTHR36933">
    <property type="entry name" value="SLL0788 PROTEIN"/>
    <property type="match status" value="1"/>
</dbReference>
<dbReference type="PANTHER" id="PTHR36933:SF1">
    <property type="entry name" value="SLL0788 PROTEIN"/>
    <property type="match status" value="1"/>
</dbReference>
<evidence type="ECO:0000256" key="1">
    <source>
        <dbReference type="SAM" id="MobiDB-lite"/>
    </source>
</evidence>
<proteinExistence type="predicted"/>
<dbReference type="EMBL" id="LT629772">
    <property type="protein sequence ID" value="SDT29972.1"/>
    <property type="molecule type" value="Genomic_DNA"/>
</dbReference>